<dbReference type="EMBL" id="JAYWLC010000001">
    <property type="protein sequence ID" value="MER5170619.1"/>
    <property type="molecule type" value="Genomic_DNA"/>
</dbReference>
<protein>
    <submittedName>
        <fullName evidence="2">MFS transporter</fullName>
    </submittedName>
</protein>
<feature type="transmembrane region" description="Helical" evidence="1">
    <location>
        <begin position="168"/>
        <end position="190"/>
    </location>
</feature>
<keyword evidence="1" id="KW-0812">Transmembrane</keyword>
<reference evidence="2 3" key="2">
    <citation type="submission" date="2024-06" db="EMBL/GenBank/DDBJ databases">
        <title>Thioclava kandeliae sp. nov. from a rhizosphere soil sample of Kandelia candel in a mangrove.</title>
        <authorList>
            <person name="Mu T."/>
        </authorList>
    </citation>
    <scope>NUCLEOTIDE SEQUENCE [LARGE SCALE GENOMIC DNA]</scope>
    <source>
        <strain evidence="2 3">CPCC 100088</strain>
    </source>
</reference>
<feature type="transmembrane region" description="Helical" evidence="1">
    <location>
        <begin position="308"/>
        <end position="328"/>
    </location>
</feature>
<feature type="transmembrane region" description="Helical" evidence="1">
    <location>
        <begin position="334"/>
        <end position="352"/>
    </location>
</feature>
<feature type="transmembrane region" description="Helical" evidence="1">
    <location>
        <begin position="196"/>
        <end position="220"/>
    </location>
</feature>
<feature type="transmembrane region" description="Helical" evidence="1">
    <location>
        <begin position="276"/>
        <end position="296"/>
    </location>
</feature>
<dbReference type="Gene3D" id="1.20.1250.20">
    <property type="entry name" value="MFS general substrate transporter like domains"/>
    <property type="match status" value="1"/>
</dbReference>
<feature type="transmembrane region" description="Helical" evidence="1">
    <location>
        <begin position="372"/>
        <end position="395"/>
    </location>
</feature>
<keyword evidence="1" id="KW-1133">Transmembrane helix</keyword>
<keyword evidence="1" id="KW-0472">Membrane</keyword>
<comment type="caution">
    <text evidence="2">The sequence shown here is derived from an EMBL/GenBank/DDBJ whole genome shotgun (WGS) entry which is preliminary data.</text>
</comment>
<reference evidence="2 3" key="1">
    <citation type="submission" date="2024-01" db="EMBL/GenBank/DDBJ databases">
        <authorList>
            <person name="Deng Y."/>
            <person name="Su J."/>
        </authorList>
    </citation>
    <scope>NUCLEOTIDE SEQUENCE [LARGE SCALE GENOMIC DNA]</scope>
    <source>
        <strain evidence="2 3">CPCC 100088</strain>
    </source>
</reference>
<feature type="transmembrane region" description="Helical" evidence="1">
    <location>
        <begin position="247"/>
        <end position="270"/>
    </location>
</feature>
<evidence type="ECO:0000256" key="1">
    <source>
        <dbReference type="SAM" id="Phobius"/>
    </source>
</evidence>
<dbReference type="SUPFAM" id="SSF103473">
    <property type="entry name" value="MFS general substrate transporter"/>
    <property type="match status" value="1"/>
</dbReference>
<keyword evidence="3" id="KW-1185">Reference proteome</keyword>
<name>A0ABV1SCH9_9RHOB</name>
<accession>A0ABV1SCH9</accession>
<dbReference type="RefSeq" id="WP_350934567.1">
    <property type="nucleotide sequence ID" value="NZ_JAYWLC010000001.1"/>
</dbReference>
<evidence type="ECO:0000313" key="2">
    <source>
        <dbReference type="EMBL" id="MER5170619.1"/>
    </source>
</evidence>
<gene>
    <name evidence="2" type="ORF">VSX56_02435</name>
</gene>
<proteinExistence type="predicted"/>
<dbReference type="PANTHER" id="PTHR23526:SF2">
    <property type="entry name" value="MAJOR FACILITATOR SUPERFAMILY (MFS) PROFILE DOMAIN-CONTAINING PROTEIN"/>
    <property type="match status" value="1"/>
</dbReference>
<sequence>MPSQFSRSLFNRLVDDPDRDGGLEAAPLKAEPANFLRHIVGLGATKSADGLIDPKLVLSWLLNHLGAGAFYAGLLVPVREAGALLPQIFTAALIHGRGRRKWVWALGAAVQGLAAGGIALAGLRLEGAVAGMVIVALLAVLAVARSACSVAYKDVLGKTIGQSRRGTVTGTASTIGSAAVVIFALVLLFIPVDRYALVEVAIGLAAIGWILGAVMMALMVEEDDGGTGESGLPNPWTLMREDRQLRLFVIARSLLVGTALAPPYLVLLAAKGSQDFAELGGLVLASSVAAVLSAYIWGRLSDRSSRRVLIYAGLAAAVALALALGLNASGLAQTVWAMPLVLFCLMLAYHGVRQGRSTHLVDMSGPGERADYTAVSNTVVGLFLLIAGAGAAALGSVSVPLVIWVFLVMSVAGAWIATKLTEVQT</sequence>
<dbReference type="InterPro" id="IPR036259">
    <property type="entry name" value="MFS_trans_sf"/>
</dbReference>
<feature type="transmembrane region" description="Helical" evidence="1">
    <location>
        <begin position="401"/>
        <end position="418"/>
    </location>
</feature>
<dbReference type="Proteomes" id="UP001438953">
    <property type="component" value="Unassembled WGS sequence"/>
</dbReference>
<organism evidence="2 3">
    <name type="scientific">Thioclava kandeliae</name>
    <dbReference type="NCBI Taxonomy" id="3070818"/>
    <lineage>
        <taxon>Bacteria</taxon>
        <taxon>Pseudomonadati</taxon>
        <taxon>Pseudomonadota</taxon>
        <taxon>Alphaproteobacteria</taxon>
        <taxon>Rhodobacterales</taxon>
        <taxon>Paracoccaceae</taxon>
        <taxon>Thioclava</taxon>
    </lineage>
</organism>
<evidence type="ECO:0000313" key="3">
    <source>
        <dbReference type="Proteomes" id="UP001438953"/>
    </source>
</evidence>
<feature type="transmembrane region" description="Helical" evidence="1">
    <location>
        <begin position="102"/>
        <end position="123"/>
    </location>
</feature>
<dbReference type="InterPro" id="IPR052528">
    <property type="entry name" value="Sugar_transport-like"/>
</dbReference>
<feature type="transmembrane region" description="Helical" evidence="1">
    <location>
        <begin position="129"/>
        <end position="148"/>
    </location>
</feature>
<dbReference type="PANTHER" id="PTHR23526">
    <property type="entry name" value="INTEGRAL MEMBRANE TRANSPORT PROTEIN-RELATED"/>
    <property type="match status" value="1"/>
</dbReference>